<dbReference type="PANTHER" id="PTHR33705">
    <property type="entry name" value="PHOSPHOCARRIER PROTEIN HPR"/>
    <property type="match status" value="1"/>
</dbReference>
<evidence type="ECO:0000313" key="7">
    <source>
        <dbReference type="Proteomes" id="UP001320898"/>
    </source>
</evidence>
<dbReference type="InterPro" id="IPR035895">
    <property type="entry name" value="HPr-like_sf"/>
</dbReference>
<protein>
    <submittedName>
        <fullName evidence="6">HPr family phosphocarrier protein</fullName>
    </submittedName>
</protein>
<evidence type="ECO:0000256" key="3">
    <source>
        <dbReference type="ARBA" id="ARBA00022490"/>
    </source>
</evidence>
<dbReference type="InterPro" id="IPR000032">
    <property type="entry name" value="HPr-like"/>
</dbReference>
<dbReference type="Gene3D" id="3.30.1340.10">
    <property type="entry name" value="HPr-like"/>
    <property type="match status" value="1"/>
</dbReference>
<reference evidence="6 7" key="1">
    <citation type="submission" date="2022-04" db="EMBL/GenBank/DDBJ databases">
        <authorList>
            <person name="Ye Y.-Q."/>
            <person name="Du Z.-J."/>
        </authorList>
    </citation>
    <scope>NUCLEOTIDE SEQUENCE [LARGE SCALE GENOMIC DNA]</scope>
    <source>
        <strain evidence="6 7">A6E488</strain>
    </source>
</reference>
<dbReference type="Proteomes" id="UP001320898">
    <property type="component" value="Unassembled WGS sequence"/>
</dbReference>
<dbReference type="RefSeq" id="WP_261615565.1">
    <property type="nucleotide sequence ID" value="NZ_JALIDZ010000004.1"/>
</dbReference>
<organism evidence="6 7">
    <name type="scientific">Microbaculum marinisediminis</name>
    <dbReference type="NCBI Taxonomy" id="2931392"/>
    <lineage>
        <taxon>Bacteria</taxon>
        <taxon>Pseudomonadati</taxon>
        <taxon>Pseudomonadota</taxon>
        <taxon>Alphaproteobacteria</taxon>
        <taxon>Hyphomicrobiales</taxon>
        <taxon>Tepidamorphaceae</taxon>
        <taxon>Microbaculum</taxon>
    </lineage>
</organism>
<dbReference type="GO" id="GO:0009401">
    <property type="term" value="P:phosphoenolpyruvate-dependent sugar phosphotransferase system"/>
    <property type="evidence" value="ECO:0007669"/>
    <property type="project" value="UniProtKB-KW"/>
</dbReference>
<evidence type="ECO:0000256" key="2">
    <source>
        <dbReference type="ARBA" id="ARBA00010736"/>
    </source>
</evidence>
<evidence type="ECO:0000313" key="6">
    <source>
        <dbReference type="EMBL" id="MCT8971984.1"/>
    </source>
</evidence>
<dbReference type="InterPro" id="IPR050399">
    <property type="entry name" value="HPr"/>
</dbReference>
<dbReference type="PROSITE" id="PS00369">
    <property type="entry name" value="PTS_HPR_HIS"/>
    <property type="match status" value="1"/>
</dbReference>
<dbReference type="CDD" id="cd00367">
    <property type="entry name" value="PTS-HPr_like"/>
    <property type="match status" value="1"/>
</dbReference>
<dbReference type="GO" id="GO:0005737">
    <property type="term" value="C:cytoplasm"/>
    <property type="evidence" value="ECO:0007669"/>
    <property type="project" value="UniProtKB-SubCell"/>
</dbReference>
<comment type="caution">
    <text evidence="6">The sequence shown here is derived from an EMBL/GenBank/DDBJ whole genome shotgun (WGS) entry which is preliminary data.</text>
</comment>
<evidence type="ECO:0000256" key="1">
    <source>
        <dbReference type="ARBA" id="ARBA00004496"/>
    </source>
</evidence>
<proteinExistence type="inferred from homology"/>
<accession>A0AAW5QYJ5</accession>
<feature type="domain" description="HPr" evidence="5">
    <location>
        <begin position="16"/>
        <end position="103"/>
    </location>
</feature>
<dbReference type="PRINTS" id="PR00107">
    <property type="entry name" value="PHOSPHOCPHPR"/>
</dbReference>
<name>A0AAW5QYJ5_9HYPH</name>
<dbReference type="NCBIfam" id="TIGR01003">
    <property type="entry name" value="PTS_HPr_family"/>
    <property type="match status" value="1"/>
</dbReference>
<dbReference type="SUPFAM" id="SSF55594">
    <property type="entry name" value="HPr-like"/>
    <property type="match status" value="1"/>
</dbReference>
<evidence type="ECO:0000259" key="5">
    <source>
        <dbReference type="PROSITE" id="PS51350"/>
    </source>
</evidence>
<evidence type="ECO:0000256" key="4">
    <source>
        <dbReference type="ARBA" id="ARBA00022683"/>
    </source>
</evidence>
<dbReference type="PANTHER" id="PTHR33705:SF2">
    <property type="entry name" value="PHOSPHOCARRIER PROTEIN NPR"/>
    <property type="match status" value="1"/>
</dbReference>
<dbReference type="InterPro" id="IPR001020">
    <property type="entry name" value="PTS_HPr_His_P_site"/>
</dbReference>
<dbReference type="EMBL" id="JALIDZ010000004">
    <property type="protein sequence ID" value="MCT8971984.1"/>
    <property type="molecule type" value="Genomic_DNA"/>
</dbReference>
<dbReference type="AlphaFoldDB" id="A0AAW5QYJ5"/>
<comment type="similarity">
    <text evidence="2">Belongs to the HPr family.</text>
</comment>
<keyword evidence="7" id="KW-1185">Reference proteome</keyword>
<keyword evidence="4" id="KW-0598">Phosphotransferase system</keyword>
<gene>
    <name evidence="6" type="ORF">MUB46_08975</name>
</gene>
<keyword evidence="3" id="KW-0963">Cytoplasm</keyword>
<dbReference type="PROSITE" id="PS51350">
    <property type="entry name" value="PTS_HPR_DOM"/>
    <property type="match status" value="1"/>
</dbReference>
<dbReference type="Pfam" id="PF00381">
    <property type="entry name" value="PTS-HPr"/>
    <property type="match status" value="1"/>
</dbReference>
<comment type="subcellular location">
    <subcellularLocation>
        <location evidence="1">Cytoplasm</location>
    </subcellularLocation>
</comment>
<sequence length="103" mass="10726">MTDLDNSAAGADSDDRLRRIVRICNQRGLHARASAKFVKLAGAFDAEVTVSRDDQTVAGTSIMGLLVLGASPGCEIEIAATGPQAEKALDELAALVEAGFHES</sequence>